<reference evidence="2 3" key="1">
    <citation type="submission" date="2013-10" db="EMBL/GenBank/DDBJ databases">
        <authorList>
            <consortium name="International Citrus Genome Consortium"/>
            <person name="Jenkins J."/>
            <person name="Schmutz J."/>
            <person name="Prochnik S."/>
            <person name="Rokhsar D."/>
            <person name="Gmitter F."/>
            <person name="Ollitrault P."/>
            <person name="Machado M."/>
            <person name="Talon M."/>
            <person name="Wincker P."/>
            <person name="Jaillon O."/>
            <person name="Morgante M."/>
        </authorList>
    </citation>
    <scope>NUCLEOTIDE SEQUENCE</scope>
    <source>
        <strain evidence="3">cv. Clemenules</strain>
    </source>
</reference>
<dbReference type="InterPro" id="IPR011009">
    <property type="entry name" value="Kinase-like_dom_sf"/>
</dbReference>
<dbReference type="OMA" id="KHERRCT"/>
<dbReference type="GO" id="GO:0007165">
    <property type="term" value="P:signal transduction"/>
    <property type="evidence" value="ECO:0007669"/>
    <property type="project" value="TreeGrafter"/>
</dbReference>
<dbReference type="PANTHER" id="PTHR48011">
    <property type="entry name" value="CCR4-NOT TRANSCRIPTIONAL COMPLEX SUBUNIT CAF120-RELATED"/>
    <property type="match status" value="1"/>
</dbReference>
<dbReference type="GO" id="GO:0005524">
    <property type="term" value="F:ATP binding"/>
    <property type="evidence" value="ECO:0007669"/>
    <property type="project" value="InterPro"/>
</dbReference>
<dbReference type="InParanoid" id="V4VKU4"/>
<dbReference type="AlphaFoldDB" id="V4VKU4"/>
<sequence>SAKGLPEHEIGRYTKDILRGLDHIHSRGLVHCDIQADNTLLVAGKDADLQRTVCYMSPGLVTNRLLIYLVDTWALGRVFVEMMTAEISAWGSFGRGLASRDDLLELIAFSSEVPEFPSNISEDGRDFLSKCFIRVHQLRWTAKHVLAHPFPSVDE</sequence>
<feature type="non-terminal residue" evidence="2">
    <location>
        <position position="1"/>
    </location>
</feature>
<keyword evidence="3" id="KW-1185">Reference proteome</keyword>
<dbReference type="Pfam" id="PF00069">
    <property type="entry name" value="Pkinase"/>
    <property type="match status" value="1"/>
</dbReference>
<dbReference type="Gramene" id="ESR53354">
    <property type="protein sequence ID" value="ESR53354"/>
    <property type="gene ID" value="CICLE_v10024497mg"/>
</dbReference>
<dbReference type="InterPro" id="IPR000719">
    <property type="entry name" value="Prot_kinase_dom"/>
</dbReference>
<dbReference type="Proteomes" id="UP000030687">
    <property type="component" value="Unassembled WGS sequence"/>
</dbReference>
<dbReference type="KEGG" id="cic:CICLE_v10024497mg"/>
<feature type="domain" description="Protein kinase" evidence="1">
    <location>
        <begin position="1"/>
        <end position="151"/>
    </location>
</feature>
<evidence type="ECO:0000259" key="1">
    <source>
        <dbReference type="PROSITE" id="PS50011"/>
    </source>
</evidence>
<dbReference type="PANTHER" id="PTHR48011:SF55">
    <property type="entry name" value="PROTEIN KINASE DOMAIN-CONTAINING PROTEIN"/>
    <property type="match status" value="1"/>
</dbReference>
<dbReference type="GO" id="GO:0004672">
    <property type="term" value="F:protein kinase activity"/>
    <property type="evidence" value="ECO:0007669"/>
    <property type="project" value="InterPro"/>
</dbReference>
<dbReference type="STRING" id="85681.V4VKU4"/>
<dbReference type="Gene3D" id="1.10.510.10">
    <property type="entry name" value="Transferase(Phosphotransferase) domain 1"/>
    <property type="match status" value="2"/>
</dbReference>
<evidence type="ECO:0000313" key="3">
    <source>
        <dbReference type="Proteomes" id="UP000030687"/>
    </source>
</evidence>
<name>V4VKU4_CITCL</name>
<gene>
    <name evidence="2" type="ORF">CICLE_v10024497mg</name>
</gene>
<dbReference type="SMART" id="SM00220">
    <property type="entry name" value="S_TKc"/>
    <property type="match status" value="1"/>
</dbReference>
<organism evidence="2 3">
    <name type="scientific">Citrus clementina</name>
    <name type="common">Clementine</name>
    <name type="synonym">Citrus deliciosa x Citrus sinensis</name>
    <dbReference type="NCBI Taxonomy" id="85681"/>
    <lineage>
        <taxon>Eukaryota</taxon>
        <taxon>Viridiplantae</taxon>
        <taxon>Streptophyta</taxon>
        <taxon>Embryophyta</taxon>
        <taxon>Tracheophyta</taxon>
        <taxon>Spermatophyta</taxon>
        <taxon>Magnoliopsida</taxon>
        <taxon>eudicotyledons</taxon>
        <taxon>Gunneridae</taxon>
        <taxon>Pentapetalae</taxon>
        <taxon>rosids</taxon>
        <taxon>malvids</taxon>
        <taxon>Sapindales</taxon>
        <taxon>Rutaceae</taxon>
        <taxon>Aurantioideae</taxon>
        <taxon>Citrus</taxon>
    </lineage>
</organism>
<evidence type="ECO:0000313" key="2">
    <source>
        <dbReference type="EMBL" id="ESR53354.1"/>
    </source>
</evidence>
<protein>
    <recommendedName>
        <fullName evidence="1">Protein kinase domain-containing protein</fullName>
    </recommendedName>
</protein>
<accession>V4VKU4</accession>
<proteinExistence type="predicted"/>
<dbReference type="PROSITE" id="PS50011">
    <property type="entry name" value="PROTEIN_KINASE_DOM"/>
    <property type="match status" value="1"/>
</dbReference>
<dbReference type="InterPro" id="IPR052751">
    <property type="entry name" value="Plant_MAPKKK"/>
</dbReference>
<dbReference type="EMBL" id="KI536661">
    <property type="protein sequence ID" value="ESR53354.1"/>
    <property type="molecule type" value="Genomic_DNA"/>
</dbReference>
<dbReference type="SUPFAM" id="SSF56112">
    <property type="entry name" value="Protein kinase-like (PK-like)"/>
    <property type="match status" value="1"/>
</dbReference>
<dbReference type="eggNOG" id="KOG0198">
    <property type="taxonomic scope" value="Eukaryota"/>
</dbReference>